<evidence type="ECO:0000259" key="1">
    <source>
        <dbReference type="SMART" id="SM00343"/>
    </source>
</evidence>
<dbReference type="SUPFAM" id="SSF57756">
    <property type="entry name" value="Retrovirus zinc finger-like domains"/>
    <property type="match status" value="1"/>
</dbReference>
<reference evidence="2" key="1">
    <citation type="submission" date="2024-03" db="EMBL/GenBank/DDBJ databases">
        <title>WGS assembly of Saponaria officinalis var. Norfolk2.</title>
        <authorList>
            <person name="Jenkins J."/>
            <person name="Shu S."/>
            <person name="Grimwood J."/>
            <person name="Barry K."/>
            <person name="Goodstein D."/>
            <person name="Schmutz J."/>
            <person name="Leebens-Mack J."/>
            <person name="Osbourn A."/>
        </authorList>
    </citation>
    <scope>NUCLEOTIDE SEQUENCE [LARGE SCALE GENOMIC DNA]</scope>
    <source>
        <strain evidence="2">JIC</strain>
    </source>
</reference>
<dbReference type="EMBL" id="JBDFQZ010000006">
    <property type="protein sequence ID" value="KAK9715442.1"/>
    <property type="molecule type" value="Genomic_DNA"/>
</dbReference>
<dbReference type="InterPro" id="IPR001878">
    <property type="entry name" value="Znf_CCHC"/>
</dbReference>
<name>A0AAW1KCE3_SAPOF</name>
<dbReference type="PANTHER" id="PTHR34222:SF99">
    <property type="entry name" value="PROTEIN, PUTATIVE-RELATED"/>
    <property type="match status" value="1"/>
</dbReference>
<evidence type="ECO:0000313" key="2">
    <source>
        <dbReference type="EMBL" id="KAK9715442.1"/>
    </source>
</evidence>
<evidence type="ECO:0000313" key="3">
    <source>
        <dbReference type="Proteomes" id="UP001443914"/>
    </source>
</evidence>
<feature type="domain" description="CCHC-type" evidence="1">
    <location>
        <begin position="196"/>
        <end position="212"/>
    </location>
</feature>
<dbReference type="PANTHER" id="PTHR34222">
    <property type="entry name" value="GAG_PRE-INTEGRS DOMAIN-CONTAINING PROTEIN"/>
    <property type="match status" value="1"/>
</dbReference>
<proteinExistence type="predicted"/>
<dbReference type="AlphaFoldDB" id="A0AAW1KCE3"/>
<organism evidence="2 3">
    <name type="scientific">Saponaria officinalis</name>
    <name type="common">Common soapwort</name>
    <name type="synonym">Lychnis saponaria</name>
    <dbReference type="NCBI Taxonomy" id="3572"/>
    <lineage>
        <taxon>Eukaryota</taxon>
        <taxon>Viridiplantae</taxon>
        <taxon>Streptophyta</taxon>
        <taxon>Embryophyta</taxon>
        <taxon>Tracheophyta</taxon>
        <taxon>Spermatophyta</taxon>
        <taxon>Magnoliopsida</taxon>
        <taxon>eudicotyledons</taxon>
        <taxon>Gunneridae</taxon>
        <taxon>Pentapetalae</taxon>
        <taxon>Caryophyllales</taxon>
        <taxon>Caryophyllaceae</taxon>
        <taxon>Caryophylleae</taxon>
        <taxon>Saponaria</taxon>
    </lineage>
</organism>
<dbReference type="SMART" id="SM00343">
    <property type="entry name" value="ZnF_C2HC"/>
    <property type="match status" value="2"/>
</dbReference>
<dbReference type="Gene3D" id="4.10.60.10">
    <property type="entry name" value="Zinc finger, CCHC-type"/>
    <property type="match status" value="1"/>
</dbReference>
<feature type="domain" description="CCHC-type" evidence="1">
    <location>
        <begin position="177"/>
        <end position="193"/>
    </location>
</feature>
<dbReference type="InterPro" id="IPR036875">
    <property type="entry name" value="Znf_CCHC_sf"/>
</dbReference>
<accession>A0AAW1KCE3</accession>
<dbReference type="Proteomes" id="UP001443914">
    <property type="component" value="Unassembled WGS sequence"/>
</dbReference>
<dbReference type="GO" id="GO:0008270">
    <property type="term" value="F:zinc ion binding"/>
    <property type="evidence" value="ECO:0007669"/>
    <property type="project" value="InterPro"/>
</dbReference>
<dbReference type="GO" id="GO:0003676">
    <property type="term" value="F:nucleic acid binding"/>
    <property type="evidence" value="ECO:0007669"/>
    <property type="project" value="InterPro"/>
</dbReference>
<sequence>MYVHTSKQLWSELNERYGEANSLELYHLRKDIGAIVQDNLSFVEYYGKIKRTWEDIDSIDPIPDCSCGALTSYTCQFLKRLLDKETQIKLIQFLMGLNTAYESVQTTVLTMDPPPSINKTLSLLQKIERQKQLSDSVDALGDAAVFAANKHLSARYASGEASWKRPKLDREDKVYKECNLCHKKGHTRDECYKLQTCFYCHALGHVMEQCYKLKNVNSERRRGRGSTRGGSYAHKRGANHVSHQLFADFNQADFSPLEDLCPPVTDRHHESVAVHSADHSPSVANPGMVDDIVNTVMTSVTTRIKYYLK</sequence>
<comment type="caution">
    <text evidence="2">The sequence shown here is derived from an EMBL/GenBank/DDBJ whole genome shotgun (WGS) entry which is preliminary data.</text>
</comment>
<protein>
    <recommendedName>
        <fullName evidence="1">CCHC-type domain-containing protein</fullName>
    </recommendedName>
</protein>
<keyword evidence="3" id="KW-1185">Reference proteome</keyword>
<gene>
    <name evidence="2" type="ORF">RND81_06G165400</name>
</gene>